<reference evidence="1" key="1">
    <citation type="submission" date="2014-11" db="EMBL/GenBank/DDBJ databases">
        <authorList>
            <person name="Amaro Gonzalez C."/>
        </authorList>
    </citation>
    <scope>NUCLEOTIDE SEQUENCE</scope>
</reference>
<accession>A0A0E9Q8R6</accession>
<reference evidence="1" key="2">
    <citation type="journal article" date="2015" name="Fish Shellfish Immunol.">
        <title>Early steps in the European eel (Anguilla anguilla)-Vibrio vulnificus interaction in the gills: Role of the RtxA13 toxin.</title>
        <authorList>
            <person name="Callol A."/>
            <person name="Pajuelo D."/>
            <person name="Ebbesson L."/>
            <person name="Teles M."/>
            <person name="MacKenzie S."/>
            <person name="Amaro C."/>
        </authorList>
    </citation>
    <scope>NUCLEOTIDE SEQUENCE</scope>
</reference>
<organism evidence="1">
    <name type="scientific">Anguilla anguilla</name>
    <name type="common">European freshwater eel</name>
    <name type="synonym">Muraena anguilla</name>
    <dbReference type="NCBI Taxonomy" id="7936"/>
    <lineage>
        <taxon>Eukaryota</taxon>
        <taxon>Metazoa</taxon>
        <taxon>Chordata</taxon>
        <taxon>Craniata</taxon>
        <taxon>Vertebrata</taxon>
        <taxon>Euteleostomi</taxon>
        <taxon>Actinopterygii</taxon>
        <taxon>Neopterygii</taxon>
        <taxon>Teleostei</taxon>
        <taxon>Anguilliformes</taxon>
        <taxon>Anguillidae</taxon>
        <taxon>Anguilla</taxon>
    </lineage>
</organism>
<proteinExistence type="predicted"/>
<evidence type="ECO:0000313" key="1">
    <source>
        <dbReference type="EMBL" id="JAH13251.1"/>
    </source>
</evidence>
<dbReference type="AlphaFoldDB" id="A0A0E9Q8R6"/>
<dbReference type="EMBL" id="GBXM01095326">
    <property type="protein sequence ID" value="JAH13251.1"/>
    <property type="molecule type" value="Transcribed_RNA"/>
</dbReference>
<protein>
    <submittedName>
        <fullName evidence="1">Uncharacterized protein</fullName>
    </submittedName>
</protein>
<sequence length="36" mass="4093">MSTRMDSCARLSFLPCSNIGFLFAIPQWETLSLRVT</sequence>
<name>A0A0E9Q8R6_ANGAN</name>